<dbReference type="Gene3D" id="3.30.460.40">
    <property type="match status" value="1"/>
</dbReference>
<comment type="caution">
    <text evidence="1">The sequence shown here is derived from an EMBL/GenBank/DDBJ whole genome shotgun (WGS) entry which is preliminary data.</text>
</comment>
<dbReference type="Proteomes" id="UP000186806">
    <property type="component" value="Unassembled WGS sequence"/>
</dbReference>
<name>A0A1Q8TGS4_9GAMM</name>
<evidence type="ECO:0008006" key="3">
    <source>
        <dbReference type="Google" id="ProtNLM"/>
    </source>
</evidence>
<dbReference type="InterPro" id="IPR014942">
    <property type="entry name" value="AbiEii"/>
</dbReference>
<dbReference type="EMBL" id="MSDQ01000005">
    <property type="protein sequence ID" value="OLO12881.1"/>
    <property type="molecule type" value="Genomic_DNA"/>
</dbReference>
<keyword evidence="2" id="KW-1185">Reference proteome</keyword>
<dbReference type="STRING" id="223900.GCA_000821045_00214"/>
<gene>
    <name evidence="1" type="ORF">BTW10_02325</name>
</gene>
<organism evidence="1 2">
    <name type="scientific">Chromohalobacter japonicus</name>
    <dbReference type="NCBI Taxonomy" id="223900"/>
    <lineage>
        <taxon>Bacteria</taxon>
        <taxon>Pseudomonadati</taxon>
        <taxon>Pseudomonadota</taxon>
        <taxon>Gammaproteobacteria</taxon>
        <taxon>Oceanospirillales</taxon>
        <taxon>Halomonadaceae</taxon>
        <taxon>Chromohalobacter</taxon>
    </lineage>
</organism>
<sequence>MNAISLTISAPIDEVAHTALNDVSALAKQFGIDYVLIGAKARDLILHHHYGAPVRRATADIDFAIYVQGWEEFRRIHAALLDRGYQQGRAPHELRSLNGCVVDIIPFGGVTDEDVNIGWPPEGVIEMSVMGFEEACHTAYRVHLTGQASLEVKVANLESQALLKLVAWTERIPATRRRDAADITYLFQHYSRVDWDMGTLYEGKWAAILEENGYDIILTAMQLLGERARLIAAPDTLAHVSALLNDSLPRLTLEDLATDMSLGIPESVDECLHWLATFKRGLEGGRINL</sequence>
<dbReference type="RefSeq" id="WP_075367991.1">
    <property type="nucleotide sequence ID" value="NZ_MSDQ01000005.1"/>
</dbReference>
<proteinExistence type="predicted"/>
<evidence type="ECO:0000313" key="2">
    <source>
        <dbReference type="Proteomes" id="UP000186806"/>
    </source>
</evidence>
<evidence type="ECO:0000313" key="1">
    <source>
        <dbReference type="EMBL" id="OLO12881.1"/>
    </source>
</evidence>
<accession>A0A1Q8TGS4</accession>
<reference evidence="1 2" key="1">
    <citation type="submission" date="2016-12" db="EMBL/GenBank/DDBJ databases">
        <title>Draft genome sequences of strains Salinicola socius SMB35, Salinicola sp. MH3R3-1 and Chromohalobacter sp. SMB17 from the Verkhnekamsk potash mining region of Russia.</title>
        <authorList>
            <person name="Mavrodi D.V."/>
            <person name="Olsson B.E."/>
            <person name="Korsakova E.S."/>
            <person name="Pyankova A."/>
            <person name="Mavrodi O.V."/>
            <person name="Plotnikova E.G."/>
        </authorList>
    </citation>
    <scope>NUCLEOTIDE SEQUENCE [LARGE SCALE GENOMIC DNA]</scope>
    <source>
        <strain evidence="1 2">SMB17</strain>
    </source>
</reference>
<protein>
    <recommendedName>
        <fullName evidence="3">Nucleotidyltransferase</fullName>
    </recommendedName>
</protein>
<dbReference type="AlphaFoldDB" id="A0A1Q8TGS4"/>
<dbReference type="Pfam" id="PF08843">
    <property type="entry name" value="AbiEii"/>
    <property type="match status" value="1"/>
</dbReference>